<dbReference type="STRING" id="915059.NH26_00685"/>
<organism evidence="2 3">
    <name type="scientific">Flammeovirga pacifica</name>
    <dbReference type="NCBI Taxonomy" id="915059"/>
    <lineage>
        <taxon>Bacteria</taxon>
        <taxon>Pseudomonadati</taxon>
        <taxon>Bacteroidota</taxon>
        <taxon>Cytophagia</taxon>
        <taxon>Cytophagales</taxon>
        <taxon>Flammeovirgaceae</taxon>
        <taxon>Flammeovirga</taxon>
    </lineage>
</organism>
<protein>
    <recommendedName>
        <fullName evidence="1">Gp5/Type VI secretion system Vgr protein OB-fold domain-containing protein</fullName>
    </recommendedName>
</protein>
<sequence length="578" mass="65450">MGLNQDIQVIIKVDNSKIDEDAFYIKKCIINQEVNIGMKAVLFLLLTSDERLAIKVGSTLSIELKSNSNRTVFKGFVLKYGYSRELNQRYMNIQAGDIFDLMKQSCSNQLYEGVHSKVADILLQKWKVDYQGNIKETSSKGEEEVILQYQKNDYDFLLEQLKMTGSIISINSNAEFKIVHYEELSDNINLALNEAIAYDIQYNGLGTTSLSSIAFFNTEDQLLNVEESKSINPKSNGLEEEEQWADLSKKDEGYYSNYQKLSVDDLKEKYTFDVALQNMTQCRGYICSDQFPDVEIGEWLTLEDDGISDTVFITSIEYQLEEEEKKVIINFGESLFIDDSKKEDSSSLHLGIVQQVQDTGDIHSNDKYLIQVELPYFTNNPFVDKTTQFIWAKLMSSSAGSGHGFLWVPKVGDQVVVSFLGDTFDHPIVLGSIYKTTDEHPQVNEQQNKGFFTSNALKFFMNDETKHIEMSTENYGIKMNEEEESLSIFMGEDIQLIAQANGELLIKSSSKITFESPEILMKSENKLTLDTEELSLNGKQKIEVNSDGDFVASATKALSIDANNSQLKLNATQILMNS</sequence>
<dbReference type="SUPFAM" id="SSF69255">
    <property type="entry name" value="gp5 N-terminal domain-like"/>
    <property type="match status" value="1"/>
</dbReference>
<dbReference type="Gene3D" id="2.40.50.230">
    <property type="entry name" value="Gp5 N-terminal domain"/>
    <property type="match status" value="1"/>
</dbReference>
<dbReference type="RefSeq" id="WP_044224477.1">
    <property type="nucleotide sequence ID" value="NZ_JRYR02000001.1"/>
</dbReference>
<dbReference type="Pfam" id="PF04717">
    <property type="entry name" value="Phage_base_V"/>
    <property type="match status" value="1"/>
</dbReference>
<proteinExistence type="predicted"/>
<evidence type="ECO:0000259" key="1">
    <source>
        <dbReference type="Pfam" id="PF04717"/>
    </source>
</evidence>
<reference evidence="2 3" key="1">
    <citation type="journal article" date="2012" name="Int. J. Syst. Evol. Microbiol.">
        <title>Flammeovirga pacifica sp. nov., isolated from deep-sea sediment.</title>
        <authorList>
            <person name="Xu H."/>
            <person name="Fu Y."/>
            <person name="Yang N."/>
            <person name="Ding Z."/>
            <person name="Lai Q."/>
            <person name="Zeng R."/>
        </authorList>
    </citation>
    <scope>NUCLEOTIDE SEQUENCE [LARGE SCALE GENOMIC DNA]</scope>
    <source>
        <strain evidence="3">DSM 24597 / LMG 26175 / WPAGA1</strain>
    </source>
</reference>
<comment type="caution">
    <text evidence="2">The sequence shown here is derived from an EMBL/GenBank/DDBJ whole genome shotgun (WGS) entry which is preliminary data.</text>
</comment>
<dbReference type="Proteomes" id="UP000179797">
    <property type="component" value="Unassembled WGS sequence"/>
</dbReference>
<keyword evidence="3" id="KW-1185">Reference proteome</keyword>
<name>A0A1S1YVB6_FLAPC</name>
<dbReference type="InterPro" id="IPR037026">
    <property type="entry name" value="Vgr_OB-fold_dom_sf"/>
</dbReference>
<dbReference type="AlphaFoldDB" id="A0A1S1YVB6"/>
<evidence type="ECO:0000313" key="2">
    <source>
        <dbReference type="EMBL" id="OHX64966.1"/>
    </source>
</evidence>
<feature type="domain" description="Gp5/Type VI secretion system Vgr protein OB-fold" evidence="1">
    <location>
        <begin position="384"/>
        <end position="434"/>
    </location>
</feature>
<dbReference type="InterPro" id="IPR006531">
    <property type="entry name" value="Gp5/Vgr_OB"/>
</dbReference>
<dbReference type="OrthoDB" id="1907165at2"/>
<dbReference type="EMBL" id="JRYR02000001">
    <property type="protein sequence ID" value="OHX64966.1"/>
    <property type="molecule type" value="Genomic_DNA"/>
</dbReference>
<evidence type="ECO:0000313" key="3">
    <source>
        <dbReference type="Proteomes" id="UP000179797"/>
    </source>
</evidence>
<gene>
    <name evidence="2" type="ORF">NH26_00685</name>
</gene>
<accession>A0A1S1YVB6</accession>